<evidence type="ECO:0000256" key="1">
    <source>
        <dbReference type="SAM" id="Phobius"/>
    </source>
</evidence>
<name>A0AA37WHB0_9BACT</name>
<dbReference type="AlphaFoldDB" id="A0AA37WHB0"/>
<comment type="caution">
    <text evidence="2">The sequence shown here is derived from an EMBL/GenBank/DDBJ whole genome shotgun (WGS) entry which is preliminary data.</text>
</comment>
<dbReference type="RefSeq" id="WP_235294306.1">
    <property type="nucleotide sequence ID" value="NZ_BSOH01000021.1"/>
</dbReference>
<dbReference type="EMBL" id="BSOH01000021">
    <property type="protein sequence ID" value="GLR18570.1"/>
    <property type="molecule type" value="Genomic_DNA"/>
</dbReference>
<feature type="transmembrane region" description="Helical" evidence="1">
    <location>
        <begin position="69"/>
        <end position="96"/>
    </location>
</feature>
<gene>
    <name evidence="2" type="ORF">GCM10007940_31860</name>
</gene>
<organism evidence="2 3">
    <name type="scientific">Portibacter lacus</name>
    <dbReference type="NCBI Taxonomy" id="1099794"/>
    <lineage>
        <taxon>Bacteria</taxon>
        <taxon>Pseudomonadati</taxon>
        <taxon>Bacteroidota</taxon>
        <taxon>Saprospiria</taxon>
        <taxon>Saprospirales</taxon>
        <taxon>Haliscomenobacteraceae</taxon>
        <taxon>Portibacter</taxon>
    </lineage>
</organism>
<dbReference type="PANTHER" id="PTHR33639:SF2">
    <property type="entry name" value="DUF393 DOMAIN-CONTAINING PROTEIN"/>
    <property type="match status" value="1"/>
</dbReference>
<keyword evidence="1" id="KW-0472">Membrane</keyword>
<dbReference type="GO" id="GO:0015035">
    <property type="term" value="F:protein-disulfide reductase activity"/>
    <property type="evidence" value="ECO:0007669"/>
    <property type="project" value="InterPro"/>
</dbReference>
<sequence length="139" mass="16206">MISSDNNVVFFDSQCVLCGNLLKLLLKIDRNEKLRFASLQSEFSRSMLPSEFVEAANYKSVAFLKDGELYFYSSAVIELFSTIGFPWMIFKIGYILPKKWRDKLYMKVSNNRYSWFGKSEACMLPDEKLAPRFVHELDV</sequence>
<protein>
    <submittedName>
        <fullName evidence="2">Thiol-disulfide oxidoreductase</fullName>
    </submittedName>
</protein>
<dbReference type="InterPro" id="IPR007263">
    <property type="entry name" value="DCC1-like"/>
</dbReference>
<proteinExistence type="predicted"/>
<dbReference type="PANTHER" id="PTHR33639">
    <property type="entry name" value="THIOL-DISULFIDE OXIDOREDUCTASE DCC"/>
    <property type="match status" value="1"/>
</dbReference>
<keyword evidence="1" id="KW-1133">Transmembrane helix</keyword>
<dbReference type="InterPro" id="IPR052927">
    <property type="entry name" value="DCC_oxidoreductase"/>
</dbReference>
<keyword evidence="1" id="KW-0812">Transmembrane</keyword>
<reference evidence="2" key="1">
    <citation type="journal article" date="2014" name="Int. J. Syst. Evol. Microbiol.">
        <title>Complete genome sequence of Corynebacterium casei LMG S-19264T (=DSM 44701T), isolated from a smear-ripened cheese.</title>
        <authorList>
            <consortium name="US DOE Joint Genome Institute (JGI-PGF)"/>
            <person name="Walter F."/>
            <person name="Albersmeier A."/>
            <person name="Kalinowski J."/>
            <person name="Ruckert C."/>
        </authorList>
    </citation>
    <scope>NUCLEOTIDE SEQUENCE</scope>
    <source>
        <strain evidence="2">NBRC 108769</strain>
    </source>
</reference>
<evidence type="ECO:0000313" key="2">
    <source>
        <dbReference type="EMBL" id="GLR18570.1"/>
    </source>
</evidence>
<evidence type="ECO:0000313" key="3">
    <source>
        <dbReference type="Proteomes" id="UP001156666"/>
    </source>
</evidence>
<accession>A0AA37WHB0</accession>
<dbReference type="Proteomes" id="UP001156666">
    <property type="component" value="Unassembled WGS sequence"/>
</dbReference>
<dbReference type="Pfam" id="PF04134">
    <property type="entry name" value="DCC1-like"/>
    <property type="match status" value="1"/>
</dbReference>
<keyword evidence="3" id="KW-1185">Reference proteome</keyword>
<reference evidence="2" key="2">
    <citation type="submission" date="2023-01" db="EMBL/GenBank/DDBJ databases">
        <title>Draft genome sequence of Portibacter lacus strain NBRC 108769.</title>
        <authorList>
            <person name="Sun Q."/>
            <person name="Mori K."/>
        </authorList>
    </citation>
    <scope>NUCLEOTIDE SEQUENCE</scope>
    <source>
        <strain evidence="2">NBRC 108769</strain>
    </source>
</reference>